<name>A0A8H7CL38_9AGAR</name>
<dbReference type="Pfam" id="PF00144">
    <property type="entry name" value="Beta-lactamase"/>
    <property type="match status" value="1"/>
</dbReference>
<organism evidence="4 5">
    <name type="scientific">Mycena sanguinolenta</name>
    <dbReference type="NCBI Taxonomy" id="230812"/>
    <lineage>
        <taxon>Eukaryota</taxon>
        <taxon>Fungi</taxon>
        <taxon>Dikarya</taxon>
        <taxon>Basidiomycota</taxon>
        <taxon>Agaricomycotina</taxon>
        <taxon>Agaricomycetes</taxon>
        <taxon>Agaricomycetidae</taxon>
        <taxon>Agaricales</taxon>
        <taxon>Marasmiineae</taxon>
        <taxon>Mycenaceae</taxon>
        <taxon>Mycena</taxon>
    </lineage>
</organism>
<keyword evidence="2" id="KW-0812">Transmembrane</keyword>
<accession>A0A8H7CL38</accession>
<feature type="transmembrane region" description="Helical" evidence="2">
    <location>
        <begin position="21"/>
        <end position="42"/>
    </location>
</feature>
<dbReference type="InterPro" id="IPR001466">
    <property type="entry name" value="Beta-lactam-related"/>
</dbReference>
<feature type="domain" description="Beta-lactamase-related" evidence="3">
    <location>
        <begin position="105"/>
        <end position="479"/>
    </location>
</feature>
<gene>
    <name evidence="4" type="ORF">MSAN_02143400</name>
</gene>
<reference evidence="4" key="1">
    <citation type="submission" date="2020-05" db="EMBL/GenBank/DDBJ databases">
        <title>Mycena genomes resolve the evolution of fungal bioluminescence.</title>
        <authorList>
            <person name="Tsai I.J."/>
        </authorList>
    </citation>
    <scope>NUCLEOTIDE SEQUENCE</scope>
    <source>
        <strain evidence="4">160909Yilan</strain>
    </source>
</reference>
<keyword evidence="2" id="KW-0472">Membrane</keyword>
<evidence type="ECO:0000256" key="1">
    <source>
        <dbReference type="ARBA" id="ARBA00038473"/>
    </source>
</evidence>
<keyword evidence="5" id="KW-1185">Reference proteome</keyword>
<dbReference type="Proteomes" id="UP000623467">
    <property type="component" value="Unassembled WGS sequence"/>
</dbReference>
<comment type="caution">
    <text evidence="4">The sequence shown here is derived from an EMBL/GenBank/DDBJ whole genome shotgun (WGS) entry which is preliminary data.</text>
</comment>
<proteinExistence type="inferred from homology"/>
<dbReference type="PANTHER" id="PTHR22935:SF95">
    <property type="entry name" value="BETA-LACTAMASE-LIKE 1-RELATED"/>
    <property type="match status" value="1"/>
</dbReference>
<dbReference type="PANTHER" id="PTHR22935">
    <property type="entry name" value="PENICILLIN-BINDING PROTEIN"/>
    <property type="match status" value="1"/>
</dbReference>
<dbReference type="InterPro" id="IPR012338">
    <property type="entry name" value="Beta-lactam/transpept-like"/>
</dbReference>
<protein>
    <submittedName>
        <fullName evidence="4">Beta-lactamase domain-containing protein</fullName>
    </submittedName>
</protein>
<dbReference type="EMBL" id="JACAZH010000031">
    <property type="protein sequence ID" value="KAF7339298.1"/>
    <property type="molecule type" value="Genomic_DNA"/>
</dbReference>
<dbReference type="OrthoDB" id="428260at2759"/>
<comment type="similarity">
    <text evidence="1">Belongs to the beta-lactamase family.</text>
</comment>
<evidence type="ECO:0000313" key="5">
    <source>
        <dbReference type="Proteomes" id="UP000623467"/>
    </source>
</evidence>
<dbReference type="Gene3D" id="3.40.710.10">
    <property type="entry name" value="DD-peptidase/beta-lactamase superfamily"/>
    <property type="match status" value="1"/>
</dbReference>
<dbReference type="InterPro" id="IPR051478">
    <property type="entry name" value="Beta-lactamase-like_AB/R"/>
</dbReference>
<dbReference type="AlphaFoldDB" id="A0A8H7CL38"/>
<dbReference type="SUPFAM" id="SSF56601">
    <property type="entry name" value="beta-lactamase/transpeptidase-like"/>
    <property type="match status" value="1"/>
</dbReference>
<evidence type="ECO:0000313" key="4">
    <source>
        <dbReference type="EMBL" id="KAF7339298.1"/>
    </source>
</evidence>
<sequence length="617" mass="67925">MSKVEKPQILALKRSSSSRGHFHLVTFVCLAFVLASFTLHALNLQIEVNIVHGKDKLKPSSFIEKLTCRPPLPSLLASNPPSSDAPGLQNAVASLHEFLSVRTAASDIDSLSIAIVTPDGPIFERGYGVLRANETAPEKQGSVTRDSIYRIASITKMFVVLETLILRERGLLSWDDPVTKFIPNFAYPSYGWSDYLGGNEYTSVNSPITLRQLASHLSGLGRDYPPDDIGEPWPRPLAVEDKDHNLQAVMDVGLEDFLDAVAKFPLVTSQYTFPIYSNTGFNVLGLCNLGADKLATGKERTHRELMQDDIFGPLGLNSSFYEVPASLAAQVAVPSSDSDMAVGAQDFSFPAVLDPSGGQYSSLADLTTVMQSFLSPKGTGLLSPYVVREWLRPLHLWSDGFYEVGAPWEITRVGKFGEARLYAKGTTPCDPNTSRLIFYRHRGGNIQGYHSQFVMNTQWSYGVIVLLSGNYTDTATLAREAINRFQPAFESLLLMQVAHAYDGVWVGDDSLAVVTLKNEALYLEALVVRNKDVLSILQRKPSGESKGMALWSTGRLHEFRLAIGRPELNDNPDAGCEPYWMSLDYPTARGAPLDLLLWEGSELVYPSAGVRLRRLAV</sequence>
<evidence type="ECO:0000256" key="2">
    <source>
        <dbReference type="SAM" id="Phobius"/>
    </source>
</evidence>
<evidence type="ECO:0000259" key="3">
    <source>
        <dbReference type="Pfam" id="PF00144"/>
    </source>
</evidence>
<keyword evidence="2" id="KW-1133">Transmembrane helix</keyword>